<proteinExistence type="predicted"/>
<reference evidence="3" key="1">
    <citation type="journal article" date="2022" name="Int. J. Mol. Sci.">
        <title>Draft Genome of Tanacetum Coccineum: Genomic Comparison of Closely Related Tanacetum-Family Plants.</title>
        <authorList>
            <person name="Yamashiro T."/>
            <person name="Shiraishi A."/>
            <person name="Nakayama K."/>
            <person name="Satake H."/>
        </authorList>
    </citation>
    <scope>NUCLEOTIDE SEQUENCE</scope>
</reference>
<reference evidence="3" key="2">
    <citation type="submission" date="2022-01" db="EMBL/GenBank/DDBJ databases">
        <authorList>
            <person name="Yamashiro T."/>
            <person name="Shiraishi A."/>
            <person name="Satake H."/>
            <person name="Nakayama K."/>
        </authorList>
    </citation>
    <scope>NUCLEOTIDE SEQUENCE</scope>
</reference>
<gene>
    <name evidence="3" type="ORF">Tco_1068378</name>
</gene>
<evidence type="ECO:0000256" key="1">
    <source>
        <dbReference type="SAM" id="MobiDB-lite"/>
    </source>
</evidence>
<sequence>MKHQVIYVAIMATLVLLLLSFKPTGASRILDGDFEETWMKRSDLLLSSLQRKPPVRSPGNRCNSTGNGGGGRCIGSKKVAGRPNAATAPPPPEFSQSLVQTGEATS</sequence>
<evidence type="ECO:0000256" key="2">
    <source>
        <dbReference type="SAM" id="SignalP"/>
    </source>
</evidence>
<feature type="region of interest" description="Disordered" evidence="1">
    <location>
        <begin position="49"/>
        <end position="106"/>
    </location>
</feature>
<protein>
    <submittedName>
        <fullName evidence="3">Uncharacterized protein</fullName>
    </submittedName>
</protein>
<dbReference type="PANTHER" id="PTHR33592">
    <property type="entry name" value="TRANSMEMBRANE PROTEIN"/>
    <property type="match status" value="1"/>
</dbReference>
<dbReference type="PANTHER" id="PTHR33592:SF10">
    <property type="entry name" value="TRANSMEMBRANE PROTEIN"/>
    <property type="match status" value="1"/>
</dbReference>
<feature type="chain" id="PRO_5047243711" evidence="2">
    <location>
        <begin position="27"/>
        <end position="106"/>
    </location>
</feature>
<dbReference type="EMBL" id="BQNB010019567">
    <property type="protein sequence ID" value="GJT86661.1"/>
    <property type="molecule type" value="Genomic_DNA"/>
</dbReference>
<organism evidence="3 4">
    <name type="scientific">Tanacetum coccineum</name>
    <dbReference type="NCBI Taxonomy" id="301880"/>
    <lineage>
        <taxon>Eukaryota</taxon>
        <taxon>Viridiplantae</taxon>
        <taxon>Streptophyta</taxon>
        <taxon>Embryophyta</taxon>
        <taxon>Tracheophyta</taxon>
        <taxon>Spermatophyta</taxon>
        <taxon>Magnoliopsida</taxon>
        <taxon>eudicotyledons</taxon>
        <taxon>Gunneridae</taxon>
        <taxon>Pentapetalae</taxon>
        <taxon>asterids</taxon>
        <taxon>campanulids</taxon>
        <taxon>Asterales</taxon>
        <taxon>Asteraceae</taxon>
        <taxon>Asteroideae</taxon>
        <taxon>Anthemideae</taxon>
        <taxon>Anthemidinae</taxon>
        <taxon>Tanacetum</taxon>
    </lineage>
</organism>
<keyword evidence="2" id="KW-0732">Signal</keyword>
<dbReference type="Proteomes" id="UP001151760">
    <property type="component" value="Unassembled WGS sequence"/>
</dbReference>
<feature type="compositionally biased region" description="Polar residues" evidence="1">
    <location>
        <begin position="94"/>
        <end position="106"/>
    </location>
</feature>
<comment type="caution">
    <text evidence="3">The sequence shown here is derived from an EMBL/GenBank/DDBJ whole genome shotgun (WGS) entry which is preliminary data.</text>
</comment>
<feature type="signal peptide" evidence="2">
    <location>
        <begin position="1"/>
        <end position="26"/>
    </location>
</feature>
<evidence type="ECO:0000313" key="3">
    <source>
        <dbReference type="EMBL" id="GJT86661.1"/>
    </source>
</evidence>
<evidence type="ECO:0000313" key="4">
    <source>
        <dbReference type="Proteomes" id="UP001151760"/>
    </source>
</evidence>
<name>A0ABQ5HFQ9_9ASTR</name>
<keyword evidence="4" id="KW-1185">Reference proteome</keyword>
<accession>A0ABQ5HFQ9</accession>